<dbReference type="GO" id="GO:0005975">
    <property type="term" value="P:carbohydrate metabolic process"/>
    <property type="evidence" value="ECO:0007669"/>
    <property type="project" value="UniProtKB-ARBA"/>
</dbReference>
<sequence length="930" mass="93732">MSTQLLLRARLCAGVAATAMLVLGLQGTAAAVTAAQPDHAPAAAAKAPAAKSVQPAKATAPHVSVRSTSASASAATPPAAPSGPGPNGKYGFAWARPASAVTPSTTTPTAKPSATGKAAGPTVAPSYTHEPAPDPSYDLPRGTGPVMHSITISLVFWLPSGRHFEADPNGDAAFENLQQRWVQDTGNTSFYNLLTQYYDDSGHIPNTVSFGGSYLDTRAYPHDGTMAGPLTSGDITDEVSHAVAAKGWAEDSTHLVAVFTGRDVQQCSAPDAPNGCTFVDGGKHTGAYCAYHDHFDDNGKDAIYAFMGNDDGDHGGPSCDVGGSSPNGDMAADSEISTLSHEVIEAVTDPHPNQSWTQKGDPSGGEIGDKCAYKFTPRDDSGADVYLHGHPYIVQEEYSNAVHTCAADMCVIGGKDNVCPPQVTAAETVDNPNPVIGSTLTYTVRLQNSDDTGAAANLTVNGPLPDGYTVTGLSAPGSTSQTSDANSFTVGYDTLAVHQSRTITVKATVPVQVGTPASACSTIALQDLLSAAQPSVKSSPCGSTTPGKIPTSLTYTGPTSQDYHDAFTATAHLTGGGSALSGGPVVFTLGGAHCTATTDGSGNAGCSLTPVDAAGTVTLHADYAGDGTHLASSDTAAFTIKKEETTLAYTGPKHVANGVPATLSGVLKEDGTTGIAGRTVKIALGAGTSEQDCTGTTGSDGTVSCTIQLVDQPLNDTATVPVAVTFAGDGYYLPSSASATVRLEYYTGRSFGLSANVNLLLAPLTIPPQPDTGPIRTAHASSTTTPCSVTVNALLLSANGLCANVTTTLAPGTSTATATVQNATIGLPGLPVIGISGLTATSVSSCTTTHGSATLTLTIAGVPVTVPTAPNSVIGLPGGARLVVNEQTPVPGADFGTTVNAVHLLVPSLLGGTTADVIVGSATSDAHNCS</sequence>
<dbReference type="Proteomes" id="UP000181951">
    <property type="component" value="Unassembled WGS sequence"/>
</dbReference>
<keyword evidence="6" id="KW-1185">Reference proteome</keyword>
<feature type="domain" description="DUF11" evidence="3">
    <location>
        <begin position="426"/>
        <end position="514"/>
    </location>
</feature>
<dbReference type="OrthoDB" id="1099523at2"/>
<evidence type="ECO:0000256" key="2">
    <source>
        <dbReference type="SAM" id="SignalP"/>
    </source>
</evidence>
<evidence type="ECO:0000313" key="4">
    <source>
        <dbReference type="EMBL" id="SEO63416.1"/>
    </source>
</evidence>
<organism evidence="4 6">
    <name type="scientific">Actinacidiphila rubida</name>
    <dbReference type="NCBI Taxonomy" id="310780"/>
    <lineage>
        <taxon>Bacteria</taxon>
        <taxon>Bacillati</taxon>
        <taxon>Actinomycetota</taxon>
        <taxon>Actinomycetes</taxon>
        <taxon>Kitasatosporales</taxon>
        <taxon>Streptomycetaceae</taxon>
        <taxon>Actinacidiphila</taxon>
    </lineage>
</organism>
<dbReference type="EMBL" id="FODD01000033">
    <property type="protein sequence ID" value="SEO63416.1"/>
    <property type="molecule type" value="Genomic_DNA"/>
</dbReference>
<evidence type="ECO:0000313" key="5">
    <source>
        <dbReference type="EMBL" id="SEP00359.1"/>
    </source>
</evidence>
<dbReference type="AlphaFoldDB" id="A0A1H8RAP4"/>
<evidence type="ECO:0000259" key="3">
    <source>
        <dbReference type="Pfam" id="PF01345"/>
    </source>
</evidence>
<dbReference type="Gene3D" id="2.60.40.10">
    <property type="entry name" value="Immunoglobulins"/>
    <property type="match status" value="1"/>
</dbReference>
<feature type="region of interest" description="Disordered" evidence="1">
    <location>
        <begin position="43"/>
        <end position="141"/>
    </location>
</feature>
<keyword evidence="2" id="KW-0732">Signal</keyword>
<dbReference type="STRING" id="310780.SAMN05216267_103388"/>
<dbReference type="InterPro" id="IPR013783">
    <property type="entry name" value="Ig-like_fold"/>
</dbReference>
<feature type="signal peptide" evidence="2">
    <location>
        <begin position="1"/>
        <end position="34"/>
    </location>
</feature>
<feature type="chain" id="PRO_5038216906" evidence="2">
    <location>
        <begin position="35"/>
        <end position="930"/>
    </location>
</feature>
<dbReference type="RefSeq" id="WP_141726137.1">
    <property type="nucleotide sequence ID" value="NZ_FODD01000033.1"/>
</dbReference>
<dbReference type="NCBIfam" id="NF040603">
    <property type="entry name" value="choice_anch_P"/>
    <property type="match status" value="1"/>
</dbReference>
<proteinExistence type="predicted"/>
<dbReference type="InterPro" id="IPR001434">
    <property type="entry name" value="OmcB-like_DUF11"/>
</dbReference>
<evidence type="ECO:0000313" key="6">
    <source>
        <dbReference type="Proteomes" id="UP000181951"/>
    </source>
</evidence>
<dbReference type="Pfam" id="PF01345">
    <property type="entry name" value="DUF11"/>
    <property type="match status" value="1"/>
</dbReference>
<gene>
    <name evidence="4" type="ORF">SAMN05216267_103388</name>
    <name evidence="5" type="ORF">SAMN05216267_106812</name>
</gene>
<dbReference type="NCBIfam" id="TIGR01451">
    <property type="entry name" value="B_ant_repeat"/>
    <property type="match status" value="1"/>
</dbReference>
<feature type="compositionally biased region" description="Low complexity" evidence="1">
    <location>
        <begin position="97"/>
        <end position="121"/>
    </location>
</feature>
<reference evidence="4 6" key="1">
    <citation type="submission" date="2016-10" db="EMBL/GenBank/DDBJ databases">
        <authorList>
            <person name="de Groot N.N."/>
        </authorList>
    </citation>
    <scope>NUCLEOTIDE SEQUENCE [LARGE SCALE GENOMIC DNA]</scope>
    <source>
        <strain evidence="4 6">CGMCC 4.2026</strain>
    </source>
</reference>
<feature type="compositionally biased region" description="Low complexity" evidence="1">
    <location>
        <begin position="43"/>
        <end position="58"/>
    </location>
</feature>
<accession>A0A1H8RAP4</accession>
<name>A0A1H8RAP4_9ACTN</name>
<feature type="compositionally biased region" description="Low complexity" evidence="1">
    <location>
        <begin position="67"/>
        <end position="77"/>
    </location>
</feature>
<protein>
    <submittedName>
        <fullName evidence="4">Conserved repeat domain-containing protein</fullName>
    </submittedName>
</protein>
<dbReference type="InterPro" id="IPR047589">
    <property type="entry name" value="DUF11_rpt"/>
</dbReference>
<dbReference type="EMBL" id="FODD01000068">
    <property type="protein sequence ID" value="SEP00359.1"/>
    <property type="molecule type" value="Genomic_DNA"/>
</dbReference>
<evidence type="ECO:0000256" key="1">
    <source>
        <dbReference type="SAM" id="MobiDB-lite"/>
    </source>
</evidence>